<dbReference type="Proteomes" id="UP000217676">
    <property type="component" value="Chromosome"/>
</dbReference>
<dbReference type="KEGG" id="slau:SLA_7163"/>
<dbReference type="InterPro" id="IPR022081">
    <property type="entry name" value="DUF3631"/>
</dbReference>
<evidence type="ECO:0000313" key="3">
    <source>
        <dbReference type="Proteomes" id="UP000217676"/>
    </source>
</evidence>
<keyword evidence="3" id="KW-1185">Reference proteome</keyword>
<feature type="domain" description="DUF3631" evidence="1">
    <location>
        <begin position="53"/>
        <end position="139"/>
    </location>
</feature>
<evidence type="ECO:0000259" key="1">
    <source>
        <dbReference type="Pfam" id="PF12307"/>
    </source>
</evidence>
<gene>
    <name evidence="2" type="ORF">SLA_7163</name>
</gene>
<dbReference type="EMBL" id="AP017424">
    <property type="protein sequence ID" value="BAU88029.1"/>
    <property type="molecule type" value="Genomic_DNA"/>
</dbReference>
<evidence type="ECO:0000313" key="2">
    <source>
        <dbReference type="EMBL" id="BAU88029.1"/>
    </source>
</evidence>
<accession>A0A160P7T3</accession>
<reference evidence="2 3" key="1">
    <citation type="journal article" date="2016" name="Genome Announc.">
        <title>Complete Genome Sequence of Thiostrepton-Producing Streptomyces laurentii ATCC 31255.</title>
        <authorList>
            <person name="Doi K."/>
            <person name="Fujino Y."/>
            <person name="Nagayoshi Y."/>
            <person name="Ohshima T."/>
            <person name="Ogata S."/>
        </authorList>
    </citation>
    <scope>NUCLEOTIDE SEQUENCE [LARGE SCALE GENOMIC DNA]</scope>
    <source>
        <strain evidence="2 3">ATCC 31255</strain>
    </source>
</reference>
<name>A0A160P7T3_STRLU</name>
<organism evidence="2 3">
    <name type="scientific">Streptomyces laurentii</name>
    <dbReference type="NCBI Taxonomy" id="39478"/>
    <lineage>
        <taxon>Bacteria</taxon>
        <taxon>Bacillati</taxon>
        <taxon>Actinomycetota</taxon>
        <taxon>Actinomycetes</taxon>
        <taxon>Kitasatosporales</taxon>
        <taxon>Streptomycetaceae</taxon>
        <taxon>Streptomyces</taxon>
    </lineage>
</organism>
<dbReference type="AlphaFoldDB" id="A0A160P7T3"/>
<dbReference type="Pfam" id="PF12307">
    <property type="entry name" value="DUF3631"/>
    <property type="match status" value="1"/>
</dbReference>
<proteinExistence type="predicted"/>
<protein>
    <recommendedName>
        <fullName evidence="1">DUF3631 domain-containing protein</fullName>
    </recommendedName>
</protein>
<sequence>MELLVDKLDIDRDLRLLLGDDTCCADAESDHEEQTAVAQTAPATEDRAGVAPGVLDRCIVSACLSAFDDHGSPEALASADLVAALRTMPGVTEEHWPLADLTQPRLAALLRPYKVSTRDLTLPDGRRRKSYQRAALQAALPDDCGC</sequence>